<evidence type="ECO:0000256" key="3">
    <source>
        <dbReference type="ARBA" id="ARBA00022679"/>
    </source>
</evidence>
<evidence type="ECO:0000256" key="1">
    <source>
        <dbReference type="ARBA" id="ARBA00004123"/>
    </source>
</evidence>
<dbReference type="STRING" id="86049.A0A1C1CGX8"/>
<dbReference type="GO" id="GO:0008168">
    <property type="term" value="F:methyltransferase activity"/>
    <property type="evidence" value="ECO:0007669"/>
    <property type="project" value="UniProtKB-KW"/>
</dbReference>
<evidence type="ECO:0000256" key="2">
    <source>
        <dbReference type="ARBA" id="ARBA00022603"/>
    </source>
</evidence>
<dbReference type="VEuPathDB" id="FungiDB:G647_04614"/>
<comment type="caution">
    <text evidence="11">The sequence shown here is derived from an EMBL/GenBank/DDBJ whole genome shotgun (WGS) entry which is preliminary data.</text>
</comment>
<keyword evidence="3 11" id="KW-0808">Transferase</keyword>
<dbReference type="AlphaFoldDB" id="A0A1C1CGX8"/>
<evidence type="ECO:0000313" key="12">
    <source>
        <dbReference type="Proteomes" id="UP000094526"/>
    </source>
</evidence>
<keyword evidence="6" id="KW-0804">Transcription</keyword>
<comment type="similarity">
    <text evidence="8">Belongs to the methyltransferase superfamily. LaeA methyltransferase family.</text>
</comment>
<dbReference type="Gene3D" id="3.40.50.150">
    <property type="entry name" value="Vaccinia Virus protein VP39"/>
    <property type="match status" value="1"/>
</dbReference>
<dbReference type="PANTHER" id="PTHR43591:SF30">
    <property type="entry name" value="PROTEIN-METHIONINE METHYLTRANSFERASE LAEA"/>
    <property type="match status" value="1"/>
</dbReference>
<dbReference type="VEuPathDB" id="FungiDB:CLCR_03602"/>
<keyword evidence="5" id="KW-0805">Transcription regulation</keyword>
<evidence type="ECO:0000256" key="9">
    <source>
        <dbReference type="ARBA" id="ARBA00041581"/>
    </source>
</evidence>
<dbReference type="PANTHER" id="PTHR43591">
    <property type="entry name" value="METHYLTRANSFERASE"/>
    <property type="match status" value="1"/>
</dbReference>
<dbReference type="GO" id="GO:0005634">
    <property type="term" value="C:nucleus"/>
    <property type="evidence" value="ECO:0007669"/>
    <property type="project" value="UniProtKB-SubCell"/>
</dbReference>
<accession>A0A1C1CGX8</accession>
<name>A0A1C1CGX8_9EURO</name>
<evidence type="ECO:0000256" key="10">
    <source>
        <dbReference type="ARBA" id="ARBA00047870"/>
    </source>
</evidence>
<evidence type="ECO:0000313" key="11">
    <source>
        <dbReference type="EMBL" id="OCT47726.1"/>
    </source>
</evidence>
<dbReference type="Proteomes" id="UP000094526">
    <property type="component" value="Unassembled WGS sequence"/>
</dbReference>
<keyword evidence="2 11" id="KW-0489">Methyltransferase</keyword>
<evidence type="ECO:0000256" key="5">
    <source>
        <dbReference type="ARBA" id="ARBA00023015"/>
    </source>
</evidence>
<proteinExistence type="inferred from homology"/>
<comment type="subcellular location">
    <subcellularLocation>
        <location evidence="1">Nucleus</location>
    </subcellularLocation>
</comment>
<keyword evidence="12" id="KW-1185">Reference proteome</keyword>
<dbReference type="InterPro" id="IPR029063">
    <property type="entry name" value="SAM-dependent_MTases_sf"/>
</dbReference>
<sequence length="327" mass="37394">MAHTMASDLPLEMRTIQQFGRLYGAFRSGQYLLPHDLKEADRLDMMHTMFMTIRDKGNRLTDCPTDRLKRDVRGWQPPPRVLDLGCGTGTWMLEMAQQFRQAQFVGVDIHRMGPARLEPNVVYTAPWDYEGPWALGERSWDLIHLQMGLGSVSNWLALYQKILDHLVPGTGYVELVELDFEPRAEDGKAHPGRLTDWWDVYVKGSYEAIGRRLHYDPATPDILARLGFREIMHKEYKIPLYERTGDAAKVRASKWWQISMGYNADGTGGQGLEALSLAPLCKFSSWSADHVRRLCNEAMAQATDPTVRFYNVLHVITARAPSEEELR</sequence>
<keyword evidence="4" id="KW-0949">S-adenosyl-L-methionine</keyword>
<evidence type="ECO:0000256" key="7">
    <source>
        <dbReference type="ARBA" id="ARBA00023242"/>
    </source>
</evidence>
<dbReference type="GO" id="GO:0032259">
    <property type="term" value="P:methylation"/>
    <property type="evidence" value="ECO:0007669"/>
    <property type="project" value="UniProtKB-KW"/>
</dbReference>
<dbReference type="SUPFAM" id="SSF53335">
    <property type="entry name" value="S-adenosyl-L-methionine-dependent methyltransferases"/>
    <property type="match status" value="1"/>
</dbReference>
<dbReference type="OrthoDB" id="2013972at2759"/>
<evidence type="ECO:0000256" key="8">
    <source>
        <dbReference type="ARBA" id="ARBA00038158"/>
    </source>
</evidence>
<comment type="catalytic activity">
    <reaction evidence="10">
        <text>L-methionyl-[protein] + S-adenosyl-L-methionine = S-methyl-L-methionyl-[protein] + S-adenosyl-L-homocysteine</text>
        <dbReference type="Rhea" id="RHEA:60560"/>
        <dbReference type="Rhea" id="RHEA-COMP:12313"/>
        <dbReference type="Rhea" id="RHEA-COMP:15592"/>
        <dbReference type="ChEBI" id="CHEBI:16044"/>
        <dbReference type="ChEBI" id="CHEBI:57856"/>
        <dbReference type="ChEBI" id="CHEBI:59789"/>
        <dbReference type="ChEBI" id="CHEBI:142742"/>
    </reaction>
    <physiologicalReaction direction="left-to-right" evidence="10">
        <dbReference type="Rhea" id="RHEA:60561"/>
    </physiologicalReaction>
</comment>
<dbReference type="CDD" id="cd02440">
    <property type="entry name" value="AdoMet_MTases"/>
    <property type="match status" value="1"/>
</dbReference>
<reference evidence="12" key="1">
    <citation type="submission" date="2015-07" db="EMBL/GenBank/DDBJ databases">
        <authorList>
            <person name="Teixeira M.M."/>
            <person name="Souza R.C."/>
            <person name="Almeida L.G."/>
            <person name="Vicente V.A."/>
            <person name="de Hoog S."/>
            <person name="Bocca A.L."/>
            <person name="de Almeida S.R."/>
            <person name="Vasconcelos A.T."/>
            <person name="Felipe M.S."/>
        </authorList>
    </citation>
    <scope>NUCLEOTIDE SEQUENCE [LARGE SCALE GENOMIC DNA]</scope>
    <source>
        <strain evidence="12">KSF</strain>
    </source>
</reference>
<dbReference type="Pfam" id="PF13489">
    <property type="entry name" value="Methyltransf_23"/>
    <property type="match status" value="1"/>
</dbReference>
<keyword evidence="7" id="KW-0539">Nucleus</keyword>
<dbReference type="EMBL" id="LGRB01000013">
    <property type="protein sequence ID" value="OCT47726.1"/>
    <property type="molecule type" value="Genomic_DNA"/>
</dbReference>
<dbReference type="eggNOG" id="ENOG502QQMC">
    <property type="taxonomic scope" value="Eukaryota"/>
</dbReference>
<evidence type="ECO:0000256" key="6">
    <source>
        <dbReference type="ARBA" id="ARBA00023163"/>
    </source>
</evidence>
<evidence type="ECO:0000256" key="4">
    <source>
        <dbReference type="ARBA" id="ARBA00022691"/>
    </source>
</evidence>
<organism evidence="11 12">
    <name type="scientific">Cladophialophora carrionii</name>
    <dbReference type="NCBI Taxonomy" id="86049"/>
    <lineage>
        <taxon>Eukaryota</taxon>
        <taxon>Fungi</taxon>
        <taxon>Dikarya</taxon>
        <taxon>Ascomycota</taxon>
        <taxon>Pezizomycotina</taxon>
        <taxon>Eurotiomycetes</taxon>
        <taxon>Chaetothyriomycetidae</taxon>
        <taxon>Chaetothyriales</taxon>
        <taxon>Herpotrichiellaceae</taxon>
        <taxon>Cladophialophora</taxon>
    </lineage>
</organism>
<protein>
    <recommendedName>
        <fullName evidence="9">Velvet complex subunit laeA</fullName>
    </recommendedName>
</protein>
<gene>
    <name evidence="11" type="ORF">CLCR_03602</name>
</gene>